<name>A0A4V6P224_9FIRM</name>
<keyword evidence="1" id="KW-0812">Transmembrane</keyword>
<evidence type="ECO:0000256" key="1">
    <source>
        <dbReference type="SAM" id="Phobius"/>
    </source>
</evidence>
<dbReference type="EMBL" id="SMBP01000009">
    <property type="protein sequence ID" value="TCU60035.1"/>
    <property type="molecule type" value="Genomic_DNA"/>
</dbReference>
<reference evidence="2 3" key="1">
    <citation type="submission" date="2019-03" db="EMBL/GenBank/DDBJ databases">
        <title>Genomic Encyclopedia of Type Strains, Phase IV (KMG-IV): sequencing the most valuable type-strain genomes for metagenomic binning, comparative biology and taxonomic classification.</title>
        <authorList>
            <person name="Goeker M."/>
        </authorList>
    </citation>
    <scope>NUCLEOTIDE SEQUENCE [LARGE SCALE GENOMIC DNA]</scope>
    <source>
        <strain evidence="2 3">DSM 29481</strain>
    </source>
</reference>
<keyword evidence="1" id="KW-0472">Membrane</keyword>
<protein>
    <submittedName>
        <fullName evidence="2">Uncharacterized protein</fullName>
    </submittedName>
</protein>
<accession>A0A4V6P224</accession>
<dbReference type="GeneID" id="73796607"/>
<sequence>MKTILCFLFSLGIFLQVAMLVNAGVLFLLYFILRLFHVSKTQILSWYNRYPKTALFITSLVAESSTLIILLPICREWFGFIGYKLEDETLLLFALLEILPSFYKFHKVKAFID</sequence>
<evidence type="ECO:0000313" key="2">
    <source>
        <dbReference type="EMBL" id="TCU60035.1"/>
    </source>
</evidence>
<dbReference type="RefSeq" id="WP_008686853.1">
    <property type="nucleotide sequence ID" value="NZ_AP024510.1"/>
</dbReference>
<dbReference type="Proteomes" id="UP000295773">
    <property type="component" value="Unassembled WGS sequence"/>
</dbReference>
<comment type="caution">
    <text evidence="2">The sequence shown here is derived from an EMBL/GenBank/DDBJ whole genome shotgun (WGS) entry which is preliminary data.</text>
</comment>
<organism evidence="2 3">
    <name type="scientific">Longicatena caecimuris</name>
    <dbReference type="NCBI Taxonomy" id="1796635"/>
    <lineage>
        <taxon>Bacteria</taxon>
        <taxon>Bacillati</taxon>
        <taxon>Bacillota</taxon>
        <taxon>Erysipelotrichia</taxon>
        <taxon>Erysipelotrichales</taxon>
        <taxon>Erysipelotrichaceae</taxon>
        <taxon>Longicatena</taxon>
    </lineage>
</organism>
<evidence type="ECO:0000313" key="3">
    <source>
        <dbReference type="Proteomes" id="UP000295773"/>
    </source>
</evidence>
<keyword evidence="1" id="KW-1133">Transmembrane helix</keyword>
<gene>
    <name evidence="2" type="ORF">EDD61_10973</name>
</gene>
<proteinExistence type="predicted"/>
<keyword evidence="3" id="KW-1185">Reference proteome</keyword>
<dbReference type="AlphaFoldDB" id="A0A4V6P224"/>
<feature type="transmembrane region" description="Helical" evidence="1">
    <location>
        <begin position="7"/>
        <end position="33"/>
    </location>
</feature>